<proteinExistence type="predicted"/>
<sequence>MTLSRLALLLASLPLVLSSSADREPQGRQVILESEPLAPTENVTAPVPPQNAAQRDHSYPFYMPMQGLRAPAVTLRIRCDASRAAGREVYAGQSAESLYGRVEGGYEFIYEALDSTGQPCVYPFAPWMPQITGATQGTQYIFRSSVPGIPVTFRSDDAWATINLRLFDLGPQRVHFEMRDIALDFPGAGQVKGAVHLEVLGVTRPGLVTAVIRRTKIFGGKNALFVPGGEIMVFIEDSEIAGNVGDNVDQEHSTYINGTLVSHMRNSVWYGQKGWVDVASGHQLKDKAYLRIYEDVTVANLPGATVPSAMPPVDISAFGFTWSNNLRVKRVPPAQAPRDALVDLRTEIVYGAPQNYPWNIMVSPDWRMPASPLAALDQVYLSVFQNTVVESFRTEPYVFRLGQQGLGVEPGTPTVIGNALSTKAQQRMVSLAFNTRGSLRKAYSPEGWTFADPQLPADAQWVVDRDAFIRHALGLIGR</sequence>
<organism evidence="2 3">
    <name type="scientific">Blastomonas aquatica</name>
    <dbReference type="NCBI Taxonomy" id="1510276"/>
    <lineage>
        <taxon>Bacteria</taxon>
        <taxon>Pseudomonadati</taxon>
        <taxon>Pseudomonadota</taxon>
        <taxon>Alphaproteobacteria</taxon>
        <taxon>Sphingomonadales</taxon>
        <taxon>Sphingomonadaceae</taxon>
        <taxon>Blastomonas</taxon>
    </lineage>
</organism>
<evidence type="ECO:0000313" key="3">
    <source>
        <dbReference type="Proteomes" id="UP000614261"/>
    </source>
</evidence>
<reference evidence="3" key="1">
    <citation type="journal article" date="2019" name="Int. J. Syst. Evol. Microbiol.">
        <title>The Global Catalogue of Microorganisms (GCM) 10K type strain sequencing project: providing services to taxonomists for standard genome sequencing and annotation.</title>
        <authorList>
            <consortium name="The Broad Institute Genomics Platform"/>
            <consortium name="The Broad Institute Genome Sequencing Center for Infectious Disease"/>
            <person name="Wu L."/>
            <person name="Ma J."/>
        </authorList>
    </citation>
    <scope>NUCLEOTIDE SEQUENCE [LARGE SCALE GENOMIC DNA]</scope>
    <source>
        <strain evidence="3">CGMCC 1.12851</strain>
    </source>
</reference>
<keyword evidence="3" id="KW-1185">Reference proteome</keyword>
<feature type="chain" id="PRO_5046376854" evidence="1">
    <location>
        <begin position="22"/>
        <end position="478"/>
    </location>
</feature>
<dbReference type="Proteomes" id="UP000614261">
    <property type="component" value="Unassembled WGS sequence"/>
</dbReference>
<feature type="signal peptide" evidence="1">
    <location>
        <begin position="1"/>
        <end position="21"/>
    </location>
</feature>
<keyword evidence="1" id="KW-0732">Signal</keyword>
<comment type="caution">
    <text evidence="2">The sequence shown here is derived from an EMBL/GenBank/DDBJ whole genome shotgun (WGS) entry which is preliminary data.</text>
</comment>
<evidence type="ECO:0000313" key="2">
    <source>
        <dbReference type="EMBL" id="GGB53171.1"/>
    </source>
</evidence>
<dbReference type="RefSeq" id="WP_188512743.1">
    <property type="nucleotide sequence ID" value="NZ_BMGD01000001.1"/>
</dbReference>
<evidence type="ECO:0000256" key="1">
    <source>
        <dbReference type="SAM" id="SignalP"/>
    </source>
</evidence>
<name>A0ABQ1IWT0_9SPHN</name>
<dbReference type="EMBL" id="BMGD01000001">
    <property type="protein sequence ID" value="GGB53171.1"/>
    <property type="molecule type" value="Genomic_DNA"/>
</dbReference>
<gene>
    <name evidence="2" type="ORF">GCM10010833_04790</name>
</gene>
<protein>
    <submittedName>
        <fullName evidence="2">Uncharacterized protein</fullName>
    </submittedName>
</protein>
<accession>A0ABQ1IWT0</accession>